<dbReference type="PRINTS" id="PR00385">
    <property type="entry name" value="P450"/>
</dbReference>
<dbReference type="PRINTS" id="PR00463">
    <property type="entry name" value="EP450I"/>
</dbReference>
<evidence type="ECO:0000313" key="10">
    <source>
        <dbReference type="EMBL" id="KAJ1087441.1"/>
    </source>
</evidence>
<evidence type="ECO:0000256" key="4">
    <source>
        <dbReference type="ARBA" id="ARBA00022723"/>
    </source>
</evidence>
<keyword evidence="5" id="KW-0560">Oxidoreductase</keyword>
<keyword evidence="11" id="KW-1185">Reference proteome</keyword>
<evidence type="ECO:0000256" key="9">
    <source>
        <dbReference type="PIRSR" id="PIRSR602401-1"/>
    </source>
</evidence>
<keyword evidence="6 9" id="KW-0408">Iron</keyword>
<dbReference type="GO" id="GO:0006082">
    <property type="term" value="P:organic acid metabolic process"/>
    <property type="evidence" value="ECO:0007669"/>
    <property type="project" value="TreeGrafter"/>
</dbReference>
<dbReference type="SUPFAM" id="SSF48264">
    <property type="entry name" value="Cytochrome P450"/>
    <property type="match status" value="1"/>
</dbReference>
<dbReference type="InterPro" id="IPR036396">
    <property type="entry name" value="Cyt_P450_sf"/>
</dbReference>
<dbReference type="AlphaFoldDB" id="A0AAV7L721"/>
<proteinExistence type="inferred from homology"/>
<comment type="subcellular location">
    <subcellularLocation>
        <location evidence="2">Membrane</location>
    </subcellularLocation>
</comment>
<name>A0AAV7L721_PLEWA</name>
<keyword evidence="9" id="KW-0349">Heme</keyword>
<dbReference type="GO" id="GO:0005737">
    <property type="term" value="C:cytoplasm"/>
    <property type="evidence" value="ECO:0007669"/>
    <property type="project" value="TreeGrafter"/>
</dbReference>
<dbReference type="InterPro" id="IPR002401">
    <property type="entry name" value="Cyt_P450_E_grp-I"/>
</dbReference>
<comment type="caution">
    <text evidence="10">The sequence shown here is derived from an EMBL/GenBank/DDBJ whole genome shotgun (WGS) entry which is preliminary data.</text>
</comment>
<evidence type="ECO:0000313" key="11">
    <source>
        <dbReference type="Proteomes" id="UP001066276"/>
    </source>
</evidence>
<dbReference type="Pfam" id="PF00067">
    <property type="entry name" value="p450"/>
    <property type="match status" value="1"/>
</dbReference>
<dbReference type="GO" id="GO:0005506">
    <property type="term" value="F:iron ion binding"/>
    <property type="evidence" value="ECO:0007669"/>
    <property type="project" value="InterPro"/>
</dbReference>
<dbReference type="GO" id="GO:0016712">
    <property type="term" value="F:oxidoreductase activity, acting on paired donors, with incorporation or reduction of molecular oxygen, reduced flavin or flavoprotein as one donor, and incorporation of one atom of oxygen"/>
    <property type="evidence" value="ECO:0007669"/>
    <property type="project" value="TreeGrafter"/>
</dbReference>
<comment type="cofactor">
    <cofactor evidence="1 9">
        <name>heme</name>
        <dbReference type="ChEBI" id="CHEBI:30413"/>
    </cofactor>
</comment>
<dbReference type="GO" id="GO:0020037">
    <property type="term" value="F:heme binding"/>
    <property type="evidence" value="ECO:0007669"/>
    <property type="project" value="InterPro"/>
</dbReference>
<dbReference type="PANTHER" id="PTHR24300">
    <property type="entry name" value="CYTOCHROME P450 508A4-RELATED"/>
    <property type="match status" value="1"/>
</dbReference>
<dbReference type="InterPro" id="IPR001128">
    <property type="entry name" value="Cyt_P450"/>
</dbReference>
<dbReference type="GO" id="GO:0016020">
    <property type="term" value="C:membrane"/>
    <property type="evidence" value="ECO:0007669"/>
    <property type="project" value="UniProtKB-SubCell"/>
</dbReference>
<organism evidence="10 11">
    <name type="scientific">Pleurodeles waltl</name>
    <name type="common">Iberian ribbed newt</name>
    <dbReference type="NCBI Taxonomy" id="8319"/>
    <lineage>
        <taxon>Eukaryota</taxon>
        <taxon>Metazoa</taxon>
        <taxon>Chordata</taxon>
        <taxon>Craniata</taxon>
        <taxon>Vertebrata</taxon>
        <taxon>Euteleostomi</taxon>
        <taxon>Amphibia</taxon>
        <taxon>Batrachia</taxon>
        <taxon>Caudata</taxon>
        <taxon>Salamandroidea</taxon>
        <taxon>Salamandridae</taxon>
        <taxon>Pleurodelinae</taxon>
        <taxon>Pleurodeles</taxon>
    </lineage>
</organism>
<evidence type="ECO:0000256" key="1">
    <source>
        <dbReference type="ARBA" id="ARBA00001971"/>
    </source>
</evidence>
<dbReference type="FunFam" id="1.10.630.10:FF:000004">
    <property type="entry name" value="cytochrome P450 2D15 isoform X1"/>
    <property type="match status" value="1"/>
</dbReference>
<dbReference type="Gene3D" id="1.10.630.10">
    <property type="entry name" value="Cytochrome P450"/>
    <property type="match status" value="1"/>
</dbReference>
<evidence type="ECO:0000256" key="2">
    <source>
        <dbReference type="ARBA" id="ARBA00004370"/>
    </source>
</evidence>
<evidence type="ECO:0000256" key="7">
    <source>
        <dbReference type="ARBA" id="ARBA00023033"/>
    </source>
</evidence>
<evidence type="ECO:0000256" key="3">
    <source>
        <dbReference type="ARBA" id="ARBA00010617"/>
    </source>
</evidence>
<comment type="similarity">
    <text evidence="3">Belongs to the cytochrome P450 family.</text>
</comment>
<keyword evidence="8" id="KW-0472">Membrane</keyword>
<protein>
    <submittedName>
        <fullName evidence="10">Uncharacterized protein</fullName>
    </submittedName>
</protein>
<reference evidence="10" key="1">
    <citation type="journal article" date="2022" name="bioRxiv">
        <title>Sequencing and chromosome-scale assembly of the giantPleurodeles waltlgenome.</title>
        <authorList>
            <person name="Brown T."/>
            <person name="Elewa A."/>
            <person name="Iarovenko S."/>
            <person name="Subramanian E."/>
            <person name="Araus A.J."/>
            <person name="Petzold A."/>
            <person name="Susuki M."/>
            <person name="Suzuki K.-i.T."/>
            <person name="Hayashi T."/>
            <person name="Toyoda A."/>
            <person name="Oliveira C."/>
            <person name="Osipova E."/>
            <person name="Leigh N.D."/>
            <person name="Simon A."/>
            <person name="Yun M.H."/>
        </authorList>
    </citation>
    <scope>NUCLEOTIDE SEQUENCE</scope>
    <source>
        <strain evidence="10">20211129_DDA</strain>
        <tissue evidence="10">Liver</tissue>
    </source>
</reference>
<keyword evidence="7" id="KW-0503">Monooxygenase</keyword>
<dbReference type="GO" id="GO:0006805">
    <property type="term" value="P:xenobiotic metabolic process"/>
    <property type="evidence" value="ECO:0007669"/>
    <property type="project" value="TreeGrafter"/>
</dbReference>
<feature type="binding site" description="axial binding residue" evidence="9">
    <location>
        <position position="306"/>
    </location>
    <ligand>
        <name>heme</name>
        <dbReference type="ChEBI" id="CHEBI:30413"/>
    </ligand>
    <ligandPart>
        <name>Fe</name>
        <dbReference type="ChEBI" id="CHEBI:18248"/>
    </ligandPart>
</feature>
<evidence type="ECO:0000256" key="5">
    <source>
        <dbReference type="ARBA" id="ARBA00023002"/>
    </source>
</evidence>
<gene>
    <name evidence="10" type="ORF">NDU88_000612</name>
</gene>
<dbReference type="PANTHER" id="PTHR24300:SF368">
    <property type="entry name" value="CYTOCHROME P450, FAMILY 2, SUBFAMILY AB, POLYPEPTIDE 1"/>
    <property type="match status" value="1"/>
</dbReference>
<dbReference type="InterPro" id="IPR050182">
    <property type="entry name" value="Cytochrome_P450_fam2"/>
</dbReference>
<sequence length="360" mass="41269">MALRKLALGTKTQEGHVQDEACRLLRFFQKEKGNPVDPACQLANSMANVICAVAFGRRFSIEDPVFRQLITTIDVLINTRQSIWGRVYDLFPWLMHRLPGPHQRIFHDAKVLRAFILQEIRSHQKDMTNEPQDLIDYYLHQIAAMEDDPKSTYNEENLIQVVADLFMAGTEATTTTLLWALLYMVAHPHIQENVQNELDAVVGSKQLIEYEDRKRLPYTNAVIHEIQRYGNVIPVGPLRQCIQGTTLLGIPIAKGTFILPNISSVLHDPEHWKTPQQFNPDNFLNDQGQFVCSEAFLPFLAGHRVCFGEQLARMELFTFFTNLLRSFTFQLPESVKHANLGCVYRPILKPLPYEICAIPR</sequence>
<evidence type="ECO:0000256" key="8">
    <source>
        <dbReference type="ARBA" id="ARBA00023136"/>
    </source>
</evidence>
<accession>A0AAV7L721</accession>
<evidence type="ECO:0000256" key="6">
    <source>
        <dbReference type="ARBA" id="ARBA00023004"/>
    </source>
</evidence>
<keyword evidence="4 9" id="KW-0479">Metal-binding</keyword>
<dbReference type="EMBL" id="JANPWB010000015">
    <property type="protein sequence ID" value="KAJ1087441.1"/>
    <property type="molecule type" value="Genomic_DNA"/>
</dbReference>
<dbReference type="Proteomes" id="UP001066276">
    <property type="component" value="Chromosome 11"/>
</dbReference>